<dbReference type="EMBL" id="RKLO01000001">
    <property type="protein sequence ID" value="RVW05800.1"/>
    <property type="molecule type" value="Genomic_DNA"/>
</dbReference>
<evidence type="ECO:0000313" key="1">
    <source>
        <dbReference type="EMBL" id="RVW05800.1"/>
    </source>
</evidence>
<organism evidence="1 2">
    <name type="scientific">Rhodococcus xishaensis</name>
    <dbReference type="NCBI Taxonomy" id="2487364"/>
    <lineage>
        <taxon>Bacteria</taxon>
        <taxon>Bacillati</taxon>
        <taxon>Actinomycetota</taxon>
        <taxon>Actinomycetes</taxon>
        <taxon>Mycobacteriales</taxon>
        <taxon>Nocardiaceae</taxon>
        <taxon>Rhodococcus</taxon>
    </lineage>
</organism>
<dbReference type="OrthoDB" id="5191158at2"/>
<sequence>MLVRACRGSRSSRLVTVAALFYARLWGARIEFDDEFGIFVCSGMRGGFGRGGMTLGGAYLTRANTCRRVLRHEAVHADQWGWHGAVFAVMYLCEEMRNPKARNRYEIAAGLGDGGYTPS</sequence>
<dbReference type="Proteomes" id="UP000283479">
    <property type="component" value="Unassembled WGS sequence"/>
</dbReference>
<accession>A0A3S3AQ73</accession>
<keyword evidence="2" id="KW-1185">Reference proteome</keyword>
<evidence type="ECO:0008006" key="3">
    <source>
        <dbReference type="Google" id="ProtNLM"/>
    </source>
</evidence>
<reference evidence="1 2" key="1">
    <citation type="submission" date="2018-11" db="EMBL/GenBank/DDBJ databases">
        <title>Rhodococcus spongicola sp. nov. and Rhodococcus xishaensis sp. nov. from marine sponges.</title>
        <authorList>
            <person name="Li L."/>
            <person name="Lin H.W."/>
        </authorList>
    </citation>
    <scope>NUCLEOTIDE SEQUENCE [LARGE SCALE GENOMIC DNA]</scope>
    <source>
        <strain evidence="1 2">LHW51113</strain>
    </source>
</reference>
<dbReference type="RefSeq" id="WP_127951326.1">
    <property type="nucleotide sequence ID" value="NZ_RKLO01000001.1"/>
</dbReference>
<dbReference type="AlphaFoldDB" id="A0A3S3AQ73"/>
<gene>
    <name evidence="1" type="ORF">EGT50_00955</name>
</gene>
<evidence type="ECO:0000313" key="2">
    <source>
        <dbReference type="Proteomes" id="UP000283479"/>
    </source>
</evidence>
<proteinExistence type="predicted"/>
<name>A0A3S3AQ73_9NOCA</name>
<protein>
    <recommendedName>
        <fullName evidence="3">Fe-S oxidoreductase</fullName>
    </recommendedName>
</protein>
<comment type="caution">
    <text evidence="1">The sequence shown here is derived from an EMBL/GenBank/DDBJ whole genome shotgun (WGS) entry which is preliminary data.</text>
</comment>